<name>A0A7T7AIG2_9BURK</name>
<dbReference type="KEGG" id="bann:JFN94_06595"/>
<protein>
    <submittedName>
        <fullName evidence="2">Uncharacterized protein</fullName>
    </submittedName>
</protein>
<feature type="compositionally biased region" description="Basic residues" evidence="1">
    <location>
        <begin position="36"/>
        <end position="48"/>
    </location>
</feature>
<evidence type="ECO:0000256" key="1">
    <source>
        <dbReference type="SAM" id="MobiDB-lite"/>
    </source>
</evidence>
<organism evidence="2 3">
    <name type="scientific">Burkholderia anthina</name>
    <dbReference type="NCBI Taxonomy" id="179879"/>
    <lineage>
        <taxon>Bacteria</taxon>
        <taxon>Pseudomonadati</taxon>
        <taxon>Pseudomonadota</taxon>
        <taxon>Betaproteobacteria</taxon>
        <taxon>Burkholderiales</taxon>
        <taxon>Burkholderiaceae</taxon>
        <taxon>Burkholderia</taxon>
        <taxon>Burkholderia cepacia complex</taxon>
    </lineage>
</organism>
<accession>A0A7T7AIG2</accession>
<reference evidence="2 3" key="1">
    <citation type="submission" date="2020-12" db="EMBL/GenBank/DDBJ databases">
        <title>Complete genome sequence of Burkholderia anthina BJQ0011.</title>
        <authorList>
            <person name="Xu Y."/>
        </authorList>
    </citation>
    <scope>NUCLEOTIDE SEQUENCE [LARGE SCALE GENOMIC DNA]</scope>
    <source>
        <strain evidence="2 3">BJQ0011</strain>
    </source>
</reference>
<evidence type="ECO:0000313" key="3">
    <source>
        <dbReference type="Proteomes" id="UP000596205"/>
    </source>
</evidence>
<dbReference type="EMBL" id="CP066769">
    <property type="protein sequence ID" value="QQK03825.1"/>
    <property type="molecule type" value="Genomic_DNA"/>
</dbReference>
<gene>
    <name evidence="2" type="ORF">JFN94_06595</name>
</gene>
<feature type="region of interest" description="Disordered" evidence="1">
    <location>
        <begin position="1"/>
        <end position="48"/>
    </location>
</feature>
<dbReference type="AlphaFoldDB" id="A0A7T7AIG2"/>
<dbReference type="Proteomes" id="UP000596205">
    <property type="component" value="Chromosome 1"/>
</dbReference>
<evidence type="ECO:0000313" key="2">
    <source>
        <dbReference type="EMBL" id="QQK03825.1"/>
    </source>
</evidence>
<proteinExistence type="predicted"/>
<feature type="compositionally biased region" description="Basic residues" evidence="1">
    <location>
        <begin position="1"/>
        <end position="12"/>
    </location>
</feature>
<sequence length="48" mass="5171">MPANSRAHKQQKRAAGNAPMKRATPAEKGDAAPPKRPARKRTPRGSHS</sequence>
<dbReference type="RefSeq" id="WP_199568674.1">
    <property type="nucleotide sequence ID" value="NZ_CP066769.1"/>
</dbReference>